<sequence>MFLQFILFYCLMQHVLPMEVEVNNECKFAEDSLERTSANDLHFFKGLCDEAYEECYNAAEDELKREACSYPRNNCVNGLIGHYETIIEESEYASKLFKDALSGITDDCYGLCKYDLVFKKLVDEHVFCE</sequence>
<dbReference type="Proteomes" id="UP000037069">
    <property type="component" value="Unassembled WGS sequence"/>
</dbReference>
<evidence type="ECO:0000313" key="2">
    <source>
        <dbReference type="EMBL" id="KNC22091.1"/>
    </source>
</evidence>
<keyword evidence="1" id="KW-0732">Signal</keyword>
<reference evidence="2 3" key="1">
    <citation type="journal article" date="2015" name="Nat. Commun.">
        <title>Lucilia cuprina genome unlocks parasitic fly biology to underpin future interventions.</title>
        <authorList>
            <person name="Anstead C.A."/>
            <person name="Korhonen P.K."/>
            <person name="Young N.D."/>
            <person name="Hall R.S."/>
            <person name="Jex A.R."/>
            <person name="Murali S.C."/>
            <person name="Hughes D.S."/>
            <person name="Lee S.F."/>
            <person name="Perry T."/>
            <person name="Stroehlein A.J."/>
            <person name="Ansell B.R."/>
            <person name="Breugelmans B."/>
            <person name="Hofmann A."/>
            <person name="Qu J."/>
            <person name="Dugan S."/>
            <person name="Lee S.L."/>
            <person name="Chao H."/>
            <person name="Dinh H."/>
            <person name="Han Y."/>
            <person name="Doddapaneni H.V."/>
            <person name="Worley K.C."/>
            <person name="Muzny D.M."/>
            <person name="Ioannidis P."/>
            <person name="Waterhouse R.M."/>
            <person name="Zdobnov E.M."/>
            <person name="James P.J."/>
            <person name="Bagnall N.H."/>
            <person name="Kotze A.C."/>
            <person name="Gibbs R.A."/>
            <person name="Richards S."/>
            <person name="Batterham P."/>
            <person name="Gasser R.B."/>
        </authorList>
    </citation>
    <scope>NUCLEOTIDE SEQUENCE [LARGE SCALE GENOMIC DNA]</scope>
    <source>
        <strain evidence="2 3">LS</strain>
        <tissue evidence="2">Full body</tissue>
    </source>
</reference>
<feature type="signal peptide" evidence="1">
    <location>
        <begin position="1"/>
        <end position="17"/>
    </location>
</feature>
<feature type="chain" id="PRO_5005535047" description="Protein TsetseEP domain-containing protein" evidence="1">
    <location>
        <begin position="18"/>
        <end position="129"/>
    </location>
</feature>
<comment type="caution">
    <text evidence="2">The sequence shown here is derived from an EMBL/GenBank/DDBJ whole genome shotgun (WGS) entry which is preliminary data.</text>
</comment>
<evidence type="ECO:0008006" key="4">
    <source>
        <dbReference type="Google" id="ProtNLM"/>
    </source>
</evidence>
<protein>
    <recommendedName>
        <fullName evidence="4">Protein TsetseEP domain-containing protein</fullName>
    </recommendedName>
</protein>
<keyword evidence="3" id="KW-1185">Reference proteome</keyword>
<proteinExistence type="predicted"/>
<dbReference type="EMBL" id="JRES01001550">
    <property type="protein sequence ID" value="KNC22091.1"/>
    <property type="molecule type" value="Genomic_DNA"/>
</dbReference>
<gene>
    <name evidence="2" type="ORF">FF38_13531</name>
</gene>
<accession>A0A0L0BQ06</accession>
<name>A0A0L0BQ06_LUCCU</name>
<dbReference type="OrthoDB" id="8071023at2759"/>
<evidence type="ECO:0000256" key="1">
    <source>
        <dbReference type="SAM" id="SignalP"/>
    </source>
</evidence>
<dbReference type="AlphaFoldDB" id="A0A0L0BQ06"/>
<organism evidence="2 3">
    <name type="scientific">Lucilia cuprina</name>
    <name type="common">Green bottle fly</name>
    <name type="synonym">Australian sheep blowfly</name>
    <dbReference type="NCBI Taxonomy" id="7375"/>
    <lineage>
        <taxon>Eukaryota</taxon>
        <taxon>Metazoa</taxon>
        <taxon>Ecdysozoa</taxon>
        <taxon>Arthropoda</taxon>
        <taxon>Hexapoda</taxon>
        <taxon>Insecta</taxon>
        <taxon>Pterygota</taxon>
        <taxon>Neoptera</taxon>
        <taxon>Endopterygota</taxon>
        <taxon>Diptera</taxon>
        <taxon>Brachycera</taxon>
        <taxon>Muscomorpha</taxon>
        <taxon>Oestroidea</taxon>
        <taxon>Calliphoridae</taxon>
        <taxon>Luciliinae</taxon>
        <taxon>Lucilia</taxon>
    </lineage>
</organism>
<evidence type="ECO:0000313" key="3">
    <source>
        <dbReference type="Proteomes" id="UP000037069"/>
    </source>
</evidence>